<accession>A0A918AZ04</accession>
<proteinExistence type="predicted"/>
<comment type="caution">
    <text evidence="2">The sequence shown here is derived from an EMBL/GenBank/DDBJ whole genome shotgun (WGS) entry which is preliminary data.</text>
</comment>
<dbReference type="RefSeq" id="WP_189532503.1">
    <property type="nucleotide sequence ID" value="NZ_BMSV01000004.1"/>
</dbReference>
<evidence type="ECO:0008006" key="4">
    <source>
        <dbReference type="Google" id="ProtNLM"/>
    </source>
</evidence>
<feature type="region of interest" description="Disordered" evidence="1">
    <location>
        <begin position="132"/>
        <end position="159"/>
    </location>
</feature>
<evidence type="ECO:0000313" key="2">
    <source>
        <dbReference type="EMBL" id="GGQ03723.1"/>
    </source>
</evidence>
<dbReference type="EMBL" id="BMSV01000004">
    <property type="protein sequence ID" value="GGQ03723.1"/>
    <property type="molecule type" value="Genomic_DNA"/>
</dbReference>
<protein>
    <recommendedName>
        <fullName evidence="4">C2H2-type domain-containing protein</fullName>
    </recommendedName>
</protein>
<organism evidence="2 3">
    <name type="scientific">Streptomyces roseolilacinus</name>
    <dbReference type="NCBI Taxonomy" id="66904"/>
    <lineage>
        <taxon>Bacteria</taxon>
        <taxon>Bacillati</taxon>
        <taxon>Actinomycetota</taxon>
        <taxon>Actinomycetes</taxon>
        <taxon>Kitasatosporales</taxon>
        <taxon>Streptomycetaceae</taxon>
        <taxon>Streptomyces</taxon>
    </lineage>
</organism>
<gene>
    <name evidence="2" type="ORF">GCM10010249_22640</name>
</gene>
<keyword evidence="3" id="KW-1185">Reference proteome</keyword>
<dbReference type="Proteomes" id="UP000654123">
    <property type="component" value="Unassembled WGS sequence"/>
</dbReference>
<feature type="compositionally biased region" description="Basic residues" evidence="1">
    <location>
        <begin position="146"/>
        <end position="159"/>
    </location>
</feature>
<reference evidence="2" key="1">
    <citation type="journal article" date="2014" name="Int. J. Syst. Evol. Microbiol.">
        <title>Complete genome sequence of Corynebacterium casei LMG S-19264T (=DSM 44701T), isolated from a smear-ripened cheese.</title>
        <authorList>
            <consortium name="US DOE Joint Genome Institute (JGI-PGF)"/>
            <person name="Walter F."/>
            <person name="Albersmeier A."/>
            <person name="Kalinowski J."/>
            <person name="Ruckert C."/>
        </authorList>
    </citation>
    <scope>NUCLEOTIDE SEQUENCE</scope>
    <source>
        <strain evidence="2">JCM 4335</strain>
    </source>
</reference>
<evidence type="ECO:0000256" key="1">
    <source>
        <dbReference type="SAM" id="MobiDB-lite"/>
    </source>
</evidence>
<reference evidence="2" key="2">
    <citation type="submission" date="2020-09" db="EMBL/GenBank/DDBJ databases">
        <authorList>
            <person name="Sun Q."/>
            <person name="Ohkuma M."/>
        </authorList>
    </citation>
    <scope>NUCLEOTIDE SEQUENCE</scope>
    <source>
        <strain evidence="2">JCM 4335</strain>
    </source>
</reference>
<name>A0A918AZ04_9ACTN</name>
<sequence>MSETSSIPVGHEAYAFACMRCGYGWEQAYDIEHHTDVTGQDFVVYRSEGRRVPSPLSKPTCPNCGRHVVRIMRSGRISVVLDHGEPRPEGSGAPGAAFRRAVPVATTGPIGQELEGRPLPEGVDAEAVREAGRSGATRVDGPEAGHRHRSHLLHPFRRG</sequence>
<dbReference type="AlphaFoldDB" id="A0A918AZ04"/>
<evidence type="ECO:0000313" key="3">
    <source>
        <dbReference type="Proteomes" id="UP000654123"/>
    </source>
</evidence>